<dbReference type="InterPro" id="IPR047664">
    <property type="entry name" value="SWEET"/>
</dbReference>
<comment type="subcellular location">
    <subcellularLocation>
        <location evidence="1">Endomembrane system</location>
        <topology evidence="1">Multi-pass membrane protein</topology>
    </subcellularLocation>
</comment>
<feature type="transmembrane region" description="Helical" evidence="9">
    <location>
        <begin position="12"/>
        <end position="33"/>
    </location>
</feature>
<dbReference type="GO" id="GO:0051119">
    <property type="term" value="F:sugar transmembrane transporter activity"/>
    <property type="evidence" value="ECO:0007669"/>
    <property type="project" value="InterPro"/>
</dbReference>
<feature type="transmembrane region" description="Helical" evidence="9">
    <location>
        <begin position="70"/>
        <end position="90"/>
    </location>
</feature>
<evidence type="ECO:0000256" key="2">
    <source>
        <dbReference type="ARBA" id="ARBA00007809"/>
    </source>
</evidence>
<dbReference type="WBParaSite" id="HCON_00149760-00001">
    <property type="protein sequence ID" value="HCON_00149760-00001"/>
    <property type="gene ID" value="HCON_00149760"/>
</dbReference>
<dbReference type="PANTHER" id="PTHR10791:SF245">
    <property type="entry name" value="SUGAR TRANSPORTER SWEET"/>
    <property type="match status" value="1"/>
</dbReference>
<name>A0A7I4YYJ1_HAECO</name>
<accession>A0A7I4YYJ1</accession>
<proteinExistence type="inferred from homology"/>
<evidence type="ECO:0000256" key="1">
    <source>
        <dbReference type="ARBA" id="ARBA00004127"/>
    </source>
</evidence>
<protein>
    <recommendedName>
        <fullName evidence="9">Sugar transporter SWEET</fullName>
    </recommendedName>
</protein>
<reference evidence="11" key="1">
    <citation type="submission" date="2020-12" db="UniProtKB">
        <authorList>
            <consortium name="WormBaseParasite"/>
        </authorList>
    </citation>
    <scope>IDENTIFICATION</scope>
    <source>
        <strain evidence="11">MHco3</strain>
    </source>
</reference>
<dbReference type="InterPro" id="IPR004316">
    <property type="entry name" value="SWEET_rpt"/>
</dbReference>
<keyword evidence="7 9" id="KW-1133">Transmembrane helix</keyword>
<keyword evidence="6" id="KW-0677">Repeat</keyword>
<keyword evidence="8 9" id="KW-0472">Membrane</keyword>
<evidence type="ECO:0000256" key="6">
    <source>
        <dbReference type="ARBA" id="ARBA00022737"/>
    </source>
</evidence>
<feature type="transmembrane region" description="Helical" evidence="9">
    <location>
        <begin position="158"/>
        <end position="178"/>
    </location>
</feature>
<keyword evidence="10" id="KW-1185">Reference proteome</keyword>
<evidence type="ECO:0000256" key="4">
    <source>
        <dbReference type="ARBA" id="ARBA00022597"/>
    </source>
</evidence>
<evidence type="ECO:0000256" key="7">
    <source>
        <dbReference type="ARBA" id="ARBA00022989"/>
    </source>
</evidence>
<dbReference type="Pfam" id="PF03083">
    <property type="entry name" value="MtN3_slv"/>
    <property type="match status" value="2"/>
</dbReference>
<comment type="similarity">
    <text evidence="2 9">Belongs to the SWEET sugar transporter family.</text>
</comment>
<keyword evidence="3 9" id="KW-0813">Transport</keyword>
<keyword evidence="5 9" id="KW-0812">Transmembrane</keyword>
<dbReference type="OrthoDB" id="409725at2759"/>
<feature type="transmembrane region" description="Helical" evidence="9">
    <location>
        <begin position="184"/>
        <end position="206"/>
    </location>
</feature>
<dbReference type="OMA" id="IGTGPQQ"/>
<evidence type="ECO:0000313" key="10">
    <source>
        <dbReference type="Proteomes" id="UP000025227"/>
    </source>
</evidence>
<dbReference type="GO" id="GO:0016020">
    <property type="term" value="C:membrane"/>
    <property type="evidence" value="ECO:0007669"/>
    <property type="project" value="InterPro"/>
</dbReference>
<evidence type="ECO:0000256" key="5">
    <source>
        <dbReference type="ARBA" id="ARBA00022692"/>
    </source>
</evidence>
<evidence type="ECO:0000313" key="11">
    <source>
        <dbReference type="WBParaSite" id="HCON_00149760-00001"/>
    </source>
</evidence>
<evidence type="ECO:0000256" key="8">
    <source>
        <dbReference type="ARBA" id="ARBA00023136"/>
    </source>
</evidence>
<keyword evidence="4 9" id="KW-0762">Sugar transport</keyword>
<dbReference type="GO" id="GO:0012505">
    <property type="term" value="C:endomembrane system"/>
    <property type="evidence" value="ECO:0007669"/>
    <property type="project" value="UniProtKB-SubCell"/>
</dbReference>
<dbReference type="PANTHER" id="PTHR10791">
    <property type="entry name" value="RAG1-ACTIVATING PROTEIN 1"/>
    <property type="match status" value="1"/>
</dbReference>
<organism evidence="10 11">
    <name type="scientific">Haemonchus contortus</name>
    <name type="common">Barber pole worm</name>
    <dbReference type="NCBI Taxonomy" id="6289"/>
    <lineage>
        <taxon>Eukaryota</taxon>
        <taxon>Metazoa</taxon>
        <taxon>Ecdysozoa</taxon>
        <taxon>Nematoda</taxon>
        <taxon>Chromadorea</taxon>
        <taxon>Rhabditida</taxon>
        <taxon>Rhabditina</taxon>
        <taxon>Rhabditomorpha</taxon>
        <taxon>Strongyloidea</taxon>
        <taxon>Trichostrongylidae</taxon>
        <taxon>Haemonchus</taxon>
    </lineage>
</organism>
<comment type="function">
    <text evidence="9">Mediates sugar transport across membranes.</text>
</comment>
<dbReference type="AlphaFoldDB" id="A0A7I4YYJ1"/>
<dbReference type="Gene3D" id="1.20.1280.290">
    <property type="match status" value="2"/>
</dbReference>
<sequence>MTMELTPMSIFTAWLGVFSISFTLMPFTMVLDWRRRGTADGFSSVNFVLPMLMTSCWLRHGYMTNDNTNITINTINIAFFIFYIAAFAYYQPKRKYLYGQLLSCAAVVKLVFMYVDMQKSDVAPDVMGSIAAAMQIASLAGGIYEIKRAISFGHTEYLPASFQYAMFLLIIQWLAFGLLTGNQYIAIANAAALIVNVVTISLYFIYPPLTWRVPIIGTGPQLKDKKKE</sequence>
<comment type="caution">
    <text evidence="9">Lacks conserved residue(s) required for the propagation of feature annotation.</text>
</comment>
<dbReference type="Proteomes" id="UP000025227">
    <property type="component" value="Unplaced"/>
</dbReference>
<feature type="transmembrane region" description="Helical" evidence="9">
    <location>
        <begin position="127"/>
        <end position="146"/>
    </location>
</feature>
<evidence type="ECO:0000256" key="3">
    <source>
        <dbReference type="ARBA" id="ARBA00022448"/>
    </source>
</evidence>
<dbReference type="FunFam" id="1.20.1280.290:FF:000036">
    <property type="entry name" value="Sugar transporter SWEET"/>
    <property type="match status" value="1"/>
</dbReference>
<evidence type="ECO:0000256" key="9">
    <source>
        <dbReference type="RuleBase" id="RU910715"/>
    </source>
</evidence>